<dbReference type="InterPro" id="IPR002109">
    <property type="entry name" value="Glutaredoxin"/>
</dbReference>
<evidence type="ECO:0000313" key="3">
    <source>
        <dbReference type="Proteomes" id="UP000593735"/>
    </source>
</evidence>
<name>A0A7S7M8E7_9ACTN</name>
<dbReference type="InterPro" id="IPR036249">
    <property type="entry name" value="Thioredoxin-like_sf"/>
</dbReference>
<dbReference type="InterPro" id="IPR014025">
    <property type="entry name" value="Glutaredoxin_subgr"/>
</dbReference>
<dbReference type="CDD" id="cd02066">
    <property type="entry name" value="GRX_family"/>
    <property type="match status" value="1"/>
</dbReference>
<dbReference type="Gene3D" id="3.40.30.10">
    <property type="entry name" value="Glutaredoxin"/>
    <property type="match status" value="1"/>
</dbReference>
<proteinExistence type="predicted"/>
<dbReference type="InterPro" id="IPR004045">
    <property type="entry name" value="Glutathione_S-Trfase_N"/>
</dbReference>
<keyword evidence="3" id="KW-1185">Reference proteome</keyword>
<dbReference type="AlphaFoldDB" id="A0A7S7M8E7"/>
<reference evidence="2 3" key="1">
    <citation type="submission" date="2020-10" db="EMBL/GenBank/DDBJ databases">
        <title>Olsenella immobilis sp.nov., isolated from the mud in a fermentation cellar used for the production of Chinese strong-flavoured liquor.</title>
        <authorList>
            <person name="Lu L."/>
        </authorList>
    </citation>
    <scope>NUCLEOTIDE SEQUENCE [LARGE SCALE GENOMIC DNA]</scope>
    <source>
        <strain evidence="2 3">LZLJ-2</strain>
    </source>
</reference>
<sequence>MSEKNLVLYMKPSCPYCRRVMSYMEKSHIELPERDISRDPSAREELVRVGGKGQVPCLFIDGEPLYESADIIGYLAAHEA</sequence>
<dbReference type="Pfam" id="PF00462">
    <property type="entry name" value="Glutaredoxin"/>
    <property type="match status" value="1"/>
</dbReference>
<dbReference type="RefSeq" id="WP_194371284.1">
    <property type="nucleotide sequence ID" value="NZ_CP063767.1"/>
</dbReference>
<protein>
    <submittedName>
        <fullName evidence="2">Glutathione S-transferase N-terminal domain-containing protein</fullName>
    </submittedName>
</protein>
<dbReference type="KEGG" id="tio:INP52_09765"/>
<dbReference type="PROSITE" id="PS50404">
    <property type="entry name" value="GST_NTER"/>
    <property type="match status" value="1"/>
</dbReference>
<dbReference type="SUPFAM" id="SSF52833">
    <property type="entry name" value="Thioredoxin-like"/>
    <property type="match status" value="1"/>
</dbReference>
<dbReference type="PRINTS" id="PR00160">
    <property type="entry name" value="GLUTAREDOXIN"/>
</dbReference>
<dbReference type="Proteomes" id="UP000593735">
    <property type="component" value="Chromosome"/>
</dbReference>
<organism evidence="2 3">
    <name type="scientific">Thermophilibacter immobilis</name>
    <dbReference type="NCBI Taxonomy" id="2779519"/>
    <lineage>
        <taxon>Bacteria</taxon>
        <taxon>Bacillati</taxon>
        <taxon>Actinomycetota</taxon>
        <taxon>Coriobacteriia</taxon>
        <taxon>Coriobacteriales</taxon>
        <taxon>Atopobiaceae</taxon>
        <taxon>Thermophilibacter</taxon>
    </lineage>
</organism>
<dbReference type="EMBL" id="CP063767">
    <property type="protein sequence ID" value="QOY60642.1"/>
    <property type="molecule type" value="Genomic_DNA"/>
</dbReference>
<dbReference type="GO" id="GO:0016740">
    <property type="term" value="F:transferase activity"/>
    <property type="evidence" value="ECO:0007669"/>
    <property type="project" value="UniProtKB-KW"/>
</dbReference>
<evidence type="ECO:0000259" key="1">
    <source>
        <dbReference type="PROSITE" id="PS50404"/>
    </source>
</evidence>
<accession>A0A7S7M8E7</accession>
<feature type="domain" description="GST N-terminal" evidence="1">
    <location>
        <begin position="4"/>
        <end position="80"/>
    </location>
</feature>
<dbReference type="PROSITE" id="PS51354">
    <property type="entry name" value="GLUTAREDOXIN_2"/>
    <property type="match status" value="1"/>
</dbReference>
<evidence type="ECO:0000313" key="2">
    <source>
        <dbReference type="EMBL" id="QOY60642.1"/>
    </source>
</evidence>
<gene>
    <name evidence="2" type="ORF">INP52_09765</name>
</gene>
<keyword evidence="2" id="KW-0808">Transferase</keyword>